<protein>
    <submittedName>
        <fullName evidence="2">Uncharacterized protein YydD, contains DUF2326 domain</fullName>
    </submittedName>
</protein>
<sequence length="568" mass="66151">MYINYLKIFKGSEQIRNIVFKKGANFIVDITPFTMGTESGNNVGKTTILRLIDYCLGSEGTDIYSDTEFRGNRNTELKSYLEVNNFIIELSIIDSSGNNEYILKRNFLSRRRKLYSINDKILIKSDFLEKLNHILFDNKNNKPSFRYLISKFIRNTPHKMSNTLRYLHTSTTDATYESVHLFLFGISLSPELITEKSWLESKLNSEKDVFKRITEDGNSESSLKQALSIIRNDIKRLTKEKEDFNISQSQEKDITELNELRYDIAKLSANLGYHETKLKLINENLEELKNSKNSYDVNAIRDIYDEAKLYIPELQKRFEDVLVFHNSMIDSKIQFLSKDIPVVTESIVINRRKLRTKMTREKELSLVLNKIFKISDYDELIMELNKKYELKGSKEERHSQVIELNKSIEEKSERLKDINAKLEELEPSLEENLQSFNLIFKSFSKALYDEEFYASYDKINGNYKFSINNIDANVGGGKKKGQIAAFDLAYIKFCDENHIVAPKFVLHDSTEDVSINQLMIINELANEIDGQYIVAVLRDKFSGDIEQINIIEDNKIIELSQDDKLFRF</sequence>
<organism evidence="2 3">
    <name type="scientific">Arenibacter troitsensis</name>
    <dbReference type="NCBI Taxonomy" id="188872"/>
    <lineage>
        <taxon>Bacteria</taxon>
        <taxon>Pseudomonadati</taxon>
        <taxon>Bacteroidota</taxon>
        <taxon>Flavobacteriia</taxon>
        <taxon>Flavobacteriales</taxon>
        <taxon>Flavobacteriaceae</taxon>
        <taxon>Arenibacter</taxon>
    </lineage>
</organism>
<dbReference type="InterPro" id="IPR018760">
    <property type="entry name" value="DUF2326"/>
</dbReference>
<dbReference type="Pfam" id="PF10088">
    <property type="entry name" value="DUF2326"/>
    <property type="match status" value="1"/>
</dbReference>
<name>A0A1X7J847_9FLAO</name>
<dbReference type="EMBL" id="FXAO01000003">
    <property type="protein sequence ID" value="SMG23487.1"/>
    <property type="molecule type" value="Genomic_DNA"/>
</dbReference>
<dbReference type="Proteomes" id="UP000193420">
    <property type="component" value="Unassembled WGS sequence"/>
</dbReference>
<dbReference type="Gene3D" id="3.40.50.300">
    <property type="entry name" value="P-loop containing nucleotide triphosphate hydrolases"/>
    <property type="match status" value="1"/>
</dbReference>
<dbReference type="InterPro" id="IPR027417">
    <property type="entry name" value="P-loop_NTPase"/>
</dbReference>
<gene>
    <name evidence="2" type="ORF">SAMN03080602_01451</name>
</gene>
<feature type="domain" description="DUF2326" evidence="1">
    <location>
        <begin position="443"/>
        <end position="568"/>
    </location>
</feature>
<dbReference type="SUPFAM" id="SSF52540">
    <property type="entry name" value="P-loop containing nucleoside triphosphate hydrolases"/>
    <property type="match status" value="1"/>
</dbReference>
<proteinExistence type="predicted"/>
<dbReference type="AlphaFoldDB" id="A0A1X7J847"/>
<accession>A0A1X7J847</accession>
<evidence type="ECO:0000313" key="3">
    <source>
        <dbReference type="Proteomes" id="UP000193420"/>
    </source>
</evidence>
<dbReference type="STRING" id="188872.SAMN03080602_01451"/>
<evidence type="ECO:0000313" key="2">
    <source>
        <dbReference type="EMBL" id="SMG23487.1"/>
    </source>
</evidence>
<keyword evidence="3" id="KW-1185">Reference proteome</keyword>
<reference evidence="3" key="1">
    <citation type="submission" date="2017-04" db="EMBL/GenBank/DDBJ databases">
        <authorList>
            <person name="Varghese N."/>
            <person name="Submissions S."/>
        </authorList>
    </citation>
    <scope>NUCLEOTIDE SEQUENCE [LARGE SCALE GENOMIC DNA]</scope>
    <source>
        <strain evidence="3">DSM 19835</strain>
    </source>
</reference>
<evidence type="ECO:0000259" key="1">
    <source>
        <dbReference type="Pfam" id="PF10088"/>
    </source>
</evidence>